<comment type="similarity">
    <text evidence="2 8">Belongs to the NifU family.</text>
</comment>
<accession>A0AAN6EPQ1</accession>
<evidence type="ECO:0000256" key="4">
    <source>
        <dbReference type="ARBA" id="ARBA00022723"/>
    </source>
</evidence>
<feature type="domain" description="NIF system FeS cluster assembly NifU N-terminal" evidence="9">
    <location>
        <begin position="115"/>
        <end position="239"/>
    </location>
</feature>
<name>A0AAN6EPQ1_EXODE</name>
<keyword evidence="8" id="KW-0809">Transit peptide</keyword>
<comment type="pathway">
    <text evidence="1">Cofactor biosynthesis; iron-sulfur cluster biosynthesis.</text>
</comment>
<dbReference type="CDD" id="cd06664">
    <property type="entry name" value="IscU_like"/>
    <property type="match status" value="1"/>
</dbReference>
<comment type="cofactor">
    <cofactor evidence="7 8">
        <name>[2Fe-2S] cluster</name>
        <dbReference type="ChEBI" id="CHEBI:190135"/>
    </cofactor>
</comment>
<dbReference type="AlphaFoldDB" id="A0AAN6EPQ1"/>
<keyword evidence="8" id="KW-0496">Mitochondrion</keyword>
<keyword evidence="5 8" id="KW-0408">Iron</keyword>
<dbReference type="GO" id="GO:0005759">
    <property type="term" value="C:mitochondrial matrix"/>
    <property type="evidence" value="ECO:0007669"/>
    <property type="project" value="UniProtKB-SubCell"/>
</dbReference>
<comment type="function">
    <text evidence="8">Scaffold protein for the de novo synthesis of iron-sulfur (Fe-S) clusters within mitochondria, which is required for maturation of both mitochondrial and cytoplasmic [2Fe-2S] and [4Fe-4S] proteins.</text>
</comment>
<gene>
    <name evidence="10" type="primary">ISU1</name>
    <name evidence="10" type="ORF">HRR80_006907</name>
</gene>
<organism evidence="10 11">
    <name type="scientific">Exophiala dermatitidis</name>
    <name type="common">Black yeast-like fungus</name>
    <name type="synonym">Wangiella dermatitidis</name>
    <dbReference type="NCBI Taxonomy" id="5970"/>
    <lineage>
        <taxon>Eukaryota</taxon>
        <taxon>Fungi</taxon>
        <taxon>Dikarya</taxon>
        <taxon>Ascomycota</taxon>
        <taxon>Pezizomycotina</taxon>
        <taxon>Eurotiomycetes</taxon>
        <taxon>Chaetothyriomycetidae</taxon>
        <taxon>Chaetothyriales</taxon>
        <taxon>Herpotrichiellaceae</taxon>
        <taxon>Exophiala</taxon>
    </lineage>
</organism>
<dbReference type="InterPro" id="IPR002871">
    <property type="entry name" value="NIF_FeS_clus_asmbl_NifU_N"/>
</dbReference>
<dbReference type="GO" id="GO:0051537">
    <property type="term" value="F:2 iron, 2 sulfur cluster binding"/>
    <property type="evidence" value="ECO:0007669"/>
    <property type="project" value="UniProtKB-KW"/>
</dbReference>
<dbReference type="Proteomes" id="UP001161757">
    <property type="component" value="Unassembled WGS sequence"/>
</dbReference>
<dbReference type="NCBIfam" id="TIGR01999">
    <property type="entry name" value="iscU"/>
    <property type="match status" value="1"/>
</dbReference>
<evidence type="ECO:0000313" key="11">
    <source>
        <dbReference type="Proteomes" id="UP001161757"/>
    </source>
</evidence>
<evidence type="ECO:0000256" key="3">
    <source>
        <dbReference type="ARBA" id="ARBA00022714"/>
    </source>
</evidence>
<keyword evidence="4 8" id="KW-0479">Metal-binding</keyword>
<keyword evidence="3 8" id="KW-0001">2Fe-2S</keyword>
<dbReference type="FunFam" id="3.90.1010.10:FF:000005">
    <property type="entry name" value="Iron-sulfur cluster assembly protein"/>
    <property type="match status" value="1"/>
</dbReference>
<evidence type="ECO:0000256" key="2">
    <source>
        <dbReference type="ARBA" id="ARBA00006420"/>
    </source>
</evidence>
<dbReference type="GO" id="GO:0016226">
    <property type="term" value="P:iron-sulfur cluster assembly"/>
    <property type="evidence" value="ECO:0007669"/>
    <property type="project" value="UniProtKB-UniRule"/>
</dbReference>
<sequence>MRVDYALLYLCTSVLLTKDCPEVLYIQQPTTYGSPSQFHDLDQTQTHRTNLLFITRTTVSITKTLSIMSRRALLSVPRTISASVQSSVRPSLASQTASPFLRPAIAQPSQQRRSYHEKVLDHYSNPRNVGSMDKTAPDVGTGLVGAPACGDVMKLQIKVDPETQKISDVKFKTFGCGSAIASSSYLTELVRGMTLEQAGKIRNTEIAKELCLPPVKLHCSMLAEDAIKSAISNYYQKNPKARATDLGSASASMPKIEIERVTATTDTGASATA</sequence>
<evidence type="ECO:0000259" key="9">
    <source>
        <dbReference type="Pfam" id="PF01592"/>
    </source>
</evidence>
<dbReference type="PANTHER" id="PTHR10093">
    <property type="entry name" value="IRON-SULFUR CLUSTER ASSEMBLY ENZYME NIFU HOMOLOG"/>
    <property type="match status" value="1"/>
</dbReference>
<dbReference type="Gene3D" id="3.90.1010.10">
    <property type="match status" value="1"/>
</dbReference>
<proteinExistence type="inferred from homology"/>
<protein>
    <recommendedName>
        <fullName evidence="8">Iron-sulfur cluster assembly protein</fullName>
    </recommendedName>
</protein>
<dbReference type="Pfam" id="PF01592">
    <property type="entry name" value="NifU_N"/>
    <property type="match status" value="1"/>
</dbReference>
<evidence type="ECO:0000313" key="10">
    <source>
        <dbReference type="EMBL" id="KAJ8989181.1"/>
    </source>
</evidence>
<evidence type="ECO:0000256" key="6">
    <source>
        <dbReference type="ARBA" id="ARBA00023014"/>
    </source>
</evidence>
<dbReference type="EMBL" id="JAJGCB010000015">
    <property type="protein sequence ID" value="KAJ8989181.1"/>
    <property type="molecule type" value="Genomic_DNA"/>
</dbReference>
<comment type="subcellular location">
    <subcellularLocation>
        <location evidence="8">Mitochondrion matrix</location>
    </subcellularLocation>
</comment>
<comment type="caution">
    <text evidence="10">The sequence shown here is derived from an EMBL/GenBank/DDBJ whole genome shotgun (WGS) entry which is preliminary data.</text>
</comment>
<reference evidence="10" key="1">
    <citation type="submission" date="2023-01" db="EMBL/GenBank/DDBJ databases">
        <title>Exophiala dermititidis isolated from Cystic Fibrosis Patient.</title>
        <authorList>
            <person name="Kurbessoian T."/>
            <person name="Crocker A."/>
            <person name="Murante D."/>
            <person name="Hogan D.A."/>
            <person name="Stajich J.E."/>
        </authorList>
    </citation>
    <scope>NUCLEOTIDE SEQUENCE</scope>
    <source>
        <strain evidence="10">Ex8</strain>
    </source>
</reference>
<dbReference type="SUPFAM" id="SSF82649">
    <property type="entry name" value="SufE/NifU"/>
    <property type="match status" value="1"/>
</dbReference>
<dbReference type="GO" id="GO:0005506">
    <property type="term" value="F:iron ion binding"/>
    <property type="evidence" value="ECO:0007669"/>
    <property type="project" value="UniProtKB-UniRule"/>
</dbReference>
<evidence type="ECO:0000256" key="5">
    <source>
        <dbReference type="ARBA" id="ARBA00023004"/>
    </source>
</evidence>
<dbReference type="InterPro" id="IPR011339">
    <property type="entry name" value="ISCU"/>
</dbReference>
<keyword evidence="6 8" id="KW-0411">Iron-sulfur</keyword>
<evidence type="ECO:0000256" key="7">
    <source>
        <dbReference type="ARBA" id="ARBA00034078"/>
    </source>
</evidence>
<evidence type="ECO:0000256" key="8">
    <source>
        <dbReference type="RuleBase" id="RU362089"/>
    </source>
</evidence>
<evidence type="ECO:0000256" key="1">
    <source>
        <dbReference type="ARBA" id="ARBA00005151"/>
    </source>
</evidence>